<name>A0A9D2CZE4_9FIRM</name>
<feature type="transmembrane region" description="Helical" evidence="1">
    <location>
        <begin position="12"/>
        <end position="33"/>
    </location>
</feature>
<protein>
    <submittedName>
        <fullName evidence="2">Uncharacterized protein</fullName>
    </submittedName>
</protein>
<dbReference type="EMBL" id="DXCL01000026">
    <property type="protein sequence ID" value="HIZ03653.1"/>
    <property type="molecule type" value="Genomic_DNA"/>
</dbReference>
<keyword evidence="1" id="KW-1133">Transmembrane helix</keyword>
<gene>
    <name evidence="2" type="ORF">H9727_05140</name>
</gene>
<evidence type="ECO:0000256" key="1">
    <source>
        <dbReference type="SAM" id="Phobius"/>
    </source>
</evidence>
<comment type="caution">
    <text evidence="2">The sequence shown here is derived from an EMBL/GenBank/DDBJ whole genome shotgun (WGS) entry which is preliminary data.</text>
</comment>
<reference evidence="2" key="1">
    <citation type="journal article" date="2021" name="PeerJ">
        <title>Extensive microbial diversity within the chicken gut microbiome revealed by metagenomics and culture.</title>
        <authorList>
            <person name="Gilroy R."/>
            <person name="Ravi A."/>
            <person name="Getino M."/>
            <person name="Pursley I."/>
            <person name="Horton D.L."/>
            <person name="Alikhan N.F."/>
            <person name="Baker D."/>
            <person name="Gharbi K."/>
            <person name="Hall N."/>
            <person name="Watson M."/>
            <person name="Adriaenssens E.M."/>
            <person name="Foster-Nyarko E."/>
            <person name="Jarju S."/>
            <person name="Secka A."/>
            <person name="Antonio M."/>
            <person name="Oren A."/>
            <person name="Chaudhuri R.R."/>
            <person name="La Ragione R."/>
            <person name="Hildebrand F."/>
            <person name="Pallen M.J."/>
        </authorList>
    </citation>
    <scope>NUCLEOTIDE SEQUENCE</scope>
    <source>
        <strain evidence="2">CHK187-5294</strain>
    </source>
</reference>
<keyword evidence="1" id="KW-0812">Transmembrane</keyword>
<evidence type="ECO:0000313" key="3">
    <source>
        <dbReference type="Proteomes" id="UP000824132"/>
    </source>
</evidence>
<feature type="transmembrane region" description="Helical" evidence="1">
    <location>
        <begin position="39"/>
        <end position="59"/>
    </location>
</feature>
<organism evidence="2 3">
    <name type="scientific">Candidatus Borkfalkia avistercoris</name>
    <dbReference type="NCBI Taxonomy" id="2838504"/>
    <lineage>
        <taxon>Bacteria</taxon>
        <taxon>Bacillati</taxon>
        <taxon>Bacillota</taxon>
        <taxon>Clostridia</taxon>
        <taxon>Christensenellales</taxon>
        <taxon>Christensenellaceae</taxon>
        <taxon>Candidatus Borkfalkia</taxon>
    </lineage>
</organism>
<reference evidence="2" key="2">
    <citation type="submission" date="2021-04" db="EMBL/GenBank/DDBJ databases">
        <authorList>
            <person name="Gilroy R."/>
        </authorList>
    </citation>
    <scope>NUCLEOTIDE SEQUENCE</scope>
    <source>
        <strain evidence="2">CHK187-5294</strain>
    </source>
</reference>
<evidence type="ECO:0000313" key="2">
    <source>
        <dbReference type="EMBL" id="HIZ03653.1"/>
    </source>
</evidence>
<sequence length="164" mass="18203">MDKLKKARRRVLAMAFIFTIMLVAGIPMIPVGFSLGYTFLGIIGIVFTAVGFYGCPLAWSTFGGYAPMVRVVYAIEHESMYSVSEIATYLRKNEKTVQGIITKCIDKLYLEGYFFDGEKLTLNENKKLKQKTAYTKCPNCGAPLPASSGADGHIRCPYCDTLIQ</sequence>
<accession>A0A9D2CZE4</accession>
<dbReference type="Proteomes" id="UP000824132">
    <property type="component" value="Unassembled WGS sequence"/>
</dbReference>
<proteinExistence type="predicted"/>
<dbReference type="AlphaFoldDB" id="A0A9D2CZE4"/>
<keyword evidence="1" id="KW-0472">Membrane</keyword>